<dbReference type="KEGG" id="mru:mru_0086"/>
<reference evidence="2 3" key="1">
    <citation type="journal article" date="2010" name="PLoS ONE">
        <title>The genome sequence of the rumen methanogen Methanobrevibacter ruminantium reveals new possibilities for controlling ruminant methane emissions.</title>
        <authorList>
            <person name="Leahy S.C."/>
            <person name="Kelly W.J."/>
            <person name="Altermann E."/>
            <person name="Ronimus R.S."/>
            <person name="Yeoman C.J."/>
            <person name="Pacheco D.M."/>
            <person name="Li D."/>
            <person name="Kong Z."/>
            <person name="McTavish S."/>
            <person name="Sang C."/>
            <person name="Lambie S.C."/>
            <person name="Janssen P.H."/>
            <person name="Dey D."/>
            <person name="Attwood G.T."/>
        </authorList>
    </citation>
    <scope>NUCLEOTIDE SEQUENCE [LARGE SCALE GENOMIC DNA]</scope>
    <source>
        <strain evidence="3">ATCC 35063 / DSM 1093 / JCM 13430 / OCM 146 / M1</strain>
    </source>
</reference>
<dbReference type="eggNOG" id="arCOG02555">
    <property type="taxonomic scope" value="Archaea"/>
</dbReference>
<protein>
    <submittedName>
        <fullName evidence="2">Adhesin-like protein</fullName>
    </submittedName>
</protein>
<dbReference type="InterPro" id="IPR013783">
    <property type="entry name" value="Ig-like_fold"/>
</dbReference>
<dbReference type="Proteomes" id="UP000008680">
    <property type="component" value="Chromosome"/>
</dbReference>
<dbReference type="STRING" id="634498.mru_0086"/>
<evidence type="ECO:0000313" key="2">
    <source>
        <dbReference type="EMBL" id="ADC45938.1"/>
    </source>
</evidence>
<dbReference type="InterPro" id="IPR011050">
    <property type="entry name" value="Pectin_lyase_fold/virulence"/>
</dbReference>
<dbReference type="PANTHER" id="PTHR11319">
    <property type="entry name" value="G PROTEIN-COUPLED RECEPTOR-RELATED"/>
    <property type="match status" value="1"/>
</dbReference>
<dbReference type="SMART" id="SM00710">
    <property type="entry name" value="PbH1"/>
    <property type="match status" value="23"/>
</dbReference>
<dbReference type="eggNOG" id="arCOG02554">
    <property type="taxonomic scope" value="Archaea"/>
</dbReference>
<evidence type="ECO:0000313" key="3">
    <source>
        <dbReference type="Proteomes" id="UP000008680"/>
    </source>
</evidence>
<dbReference type="InterPro" id="IPR006626">
    <property type="entry name" value="PbH1"/>
</dbReference>
<accession>D3DYL8</accession>
<proteinExistence type="predicted"/>
<evidence type="ECO:0000259" key="1">
    <source>
        <dbReference type="Pfam" id="PF13229"/>
    </source>
</evidence>
<dbReference type="Pfam" id="PF13229">
    <property type="entry name" value="Beta_helix"/>
    <property type="match status" value="1"/>
</dbReference>
<dbReference type="eggNOG" id="arCOG02488">
    <property type="taxonomic scope" value="Archaea"/>
</dbReference>
<dbReference type="OrthoDB" id="78087at2157"/>
<dbReference type="SUPFAM" id="SSF49373">
    <property type="entry name" value="Invasin/intimin cell-adhesion fragments"/>
    <property type="match status" value="1"/>
</dbReference>
<dbReference type="RefSeq" id="WP_012954894.1">
    <property type="nucleotide sequence ID" value="NC_013790.1"/>
</dbReference>
<dbReference type="InterPro" id="IPR012334">
    <property type="entry name" value="Pectin_lyas_fold"/>
</dbReference>
<dbReference type="eggNOG" id="arCOG02519">
    <property type="taxonomic scope" value="Archaea"/>
</dbReference>
<organism evidence="2 3">
    <name type="scientific">Methanobrevibacter ruminantium (strain ATCC 35063 / DSM 1093 / JCM 13430 / OCM 146 / M1)</name>
    <name type="common">Methanobacterium ruminantium</name>
    <dbReference type="NCBI Taxonomy" id="634498"/>
    <lineage>
        <taxon>Archaea</taxon>
        <taxon>Methanobacteriati</taxon>
        <taxon>Methanobacteriota</taxon>
        <taxon>Methanomada group</taxon>
        <taxon>Methanobacteria</taxon>
        <taxon>Methanobacteriales</taxon>
        <taxon>Methanobacteriaceae</taxon>
        <taxon>Methanobrevibacter</taxon>
    </lineage>
</organism>
<gene>
    <name evidence="2" type="ordered locus">mru_0086</name>
</gene>
<name>D3DYL8_METRM</name>
<dbReference type="Gene3D" id="2.160.20.10">
    <property type="entry name" value="Single-stranded right-handed beta-helix, Pectin lyase-like"/>
    <property type="match status" value="6"/>
</dbReference>
<dbReference type="InterPro" id="IPR008964">
    <property type="entry name" value="Invasin/intimin_cell_adhesion"/>
</dbReference>
<sequence length="3391" mass="358901">MKIKNIKYLLISLVLLMFLIGAASAADDAVTLEGDAAAVDSISEDASAPITTTVSEDASIGTTFSDSAIESDSIQSNDDLELKNVTDVKQKDSSDALKDGESTTIFVSTGGNDNNDGLSLETAVATVEKAINITKTGGTDFTLLISNGDYNIEQITIPVGKYISIIGESKEGTILHASGDYGFDISYGCNFENLTISDLNSTSSTSAAIRIIMDNYDININNCIFKNIGSAYGAVHVYSNGKTSISNVLIEDCFATKSDDSSIIHVSGKGPVSLDNVEIRGSYMLPPAFPWSTPYLGAIIFLSSADPDVTLMNSRIHDNNGSIYSIITSKGKIKIINTTISDNCLNASYASIFSSGVNSNTATDITVTQSVIADNILANNAVGLLDARFGVFKVDHNIIINNKNANGNDLSVGDLSGASSFSIDDNYWGTNVRPNDKTSEWVILTGDVAECAFVGVCENIKIFLNSYVTESGEIGVIDGMPTVELAVGYALNQENPSAVTIKDGVGTISYLASIAGEETLILSTGDVFEFNVSSEIGSLIFVDGSVETSGDGTQENPVKTIAEALNIAADGKIILIKNGTYKESNLLVDKDITIKPYDGADVIIDGDNQDRIFTVTSTATISDLSLTGGNATGDGGAIYLNGGNLTLSFLNISNCIASDNGGAIATAAGSDLYLSNSIFTDNFASKGQSIFIGGEAEILMNDFVAHMDVLSPDASFNAISINTDSPVSIVSNNFNDNGAIKGQAVYIKDAPVSLSGNIMDDEIIYLESGSVNSNLIFMDGKTLTVEPGADVNLTATLTDDKGNLIRGGELTFTANGVAVGDPIDISGDNELRIPYTLPSDSEGDIIISGSYSFDNGGTIVNGTIEPDIPYWFIEGGRGYKTLNETVENAVAGDVIYGSPGTYIANGIFITKDLTIKANETGDIILDGNGSRVFTIKNQATLSLVNLDLSNGGSEGGGFVYIYAEGGNLNVINSTLRDLNIVGYPESFEGGAIKTYASSTINIESSHFENINSSAFAPILSGLGGVKLSLTIKDSSFTDIKGTAMYGLMNAPGKVNIERSNFTGIIGNTTKQTGLIFADSTSNYLINECLFSNISTDSVIRFKNNGNITVTKSVFQNIQDTGGALYIYNPGSAKVNYNLFIDNTNLNADSNRDIYSYGSNVDLSYNFWGNNSKPTESQIYDVSKAPYWTIEELSMNSDYIFTDETADIAVQFVGTDGEENLTLDDVMPEYSFNLEATNGTLDANTVTLVDNEAIVTFTPPSLTGTVTVTATPGPAELTFDVIETSKLLVVSTAGSDENAGSFESPYRTIAYALTKANETRNIIYLIYTGEDYKEHDLTLAGNLTIMGENDEVTINATIGRIFLVTGNVSIKSLTLSNGFDQDYGGAIYVDGGNLTLDYVNFNSNRAYGLGGAIATSSESNLYISNSIFTDNFASFFGGAIGTASGSNLSIDNCIFSDNKASYGGAIYLAGESLILTSTFDGNHILLDDGRGGAIYVNTTDSVVISSNEFENNFAYTGEVIYIENGIVTLSENTIDGDTIYLAGGSVNSNLVFMDNSTLKVELGETVNLTASLSDDCGNPIRGGSIIFTVNGEAIGDPIDISGDNELKTTYTVPIDASEDMIISGSYSLDNGGIVKAGSLHPSVPHWFIEGGIGYEYLSEAIDGAEAGDVIYYDLPEDYTDVISSKTINKALTIKNNGTNIVTLDGDGNNVFTVSADLDLINLNFVNGGNTKGGFISQSSNNLNIINSSFKNSASSSSAAAILSSNGNLNIESCLFENISSSASSNGGIICYSGSSGNLNINNSAFNNLSGKYDGFIIYSSTFTNIANSNFTNLLGPTSSGYWGGIYNSKSLNLTNCQFINVTGPKGAAIYSTGSLNVTRSVFENIITTNSVIYSYSSDSFINYNIFADNNKAIDSTRANADYNFWGSNDRPSSDIVSSSIYHDWVIVELSSSNDTIFLGSTEDISIGFLATDGEENSTLEDAMPSYGFELTVTDGTIEPSLVILEDNEAKAVYTPSAVGTVTITASPGSAELELNVMDKSTMLIVSAEGSDEGDGSFESPYATIAHALSQVTETRNIIYILSSDKAYKESGLVLSGNVIIMGEDNSVTINGGNESRIFLVTGNASISDLILSEGMADDYGGAIYVDGGSLALNNVIISQSKASLGGAIYINTSSDVSISSNVFEDNEAEKGEAIYIENGALTLTENAMGNETVYLAGGSVNSNLVFLANSTLNAEFGKNMTITATLTDDCGNVIRGGAVVLTVDGETIGTVDLSGSDPLEIDFYVPQDASEDMLVSGSYSFDNGGTVSTGAIHPCIFYWIIEEGRYGFETLDEAIDASRDNDVIYYDLPDDYEEILNDKVISHNLVIKNNGTGIVTLDADRRRMFDLSGDLELNNLVFINGATNKDGGFIYQNSGSLNIISSIFKDSLSSYSGVVVFSNGGDISIDGSRFENLTSRKGPIDFESNSGRVDIRNSVFDHITGNYDGFVIYCKSDLNIEDCNFTNLNSTRATSTNYYGAICHESGSGDLNISGSYFSNIYGPTGTAVYYKGSGTYNISKNIFENISSGANTCIIYGGSSGNINYNVFLDINCGITTSGGNIDYNYWGTNDYAGLGINGTVPNNWIIMNVVANDSDVIAENEVPITVDFNHYIENGEIKELEDSLAKEFTVQFTSSTSELDVDEVNTTDQVAIAFCTAVVGENNITVKSDNAVVEITFNASEPLESHMSVDMDDDNNLIVTITDGEGNGIEGKTVCLFIGDEVLNATTDSEGNAVIALDEVDDGAYTAKISFKDPEYKDINENTFVVIRTNELIEPVAANISIELSIEDGKVIANVTDLDGVPLAEKLLTVSIDGVPVLGAKTDENGIYSIDVSPNATVTVSCSDVNGAVASASITYVENNNTEEVVVIEPVSANITIVLLVAEGNVVAYVTDLDDVPLVEKLLSVSINDIPILGAKTDEKGIWSLPIEANSTIVVSCSDVNGAVASASITYVENNNTEVVVEPVSANIVIGLSIVDGKVIANVTDLDGNTLADKLLSVSIDGVPVLGAKTDENGIWSIDAEANSTVAVSCSDANGAVASASIAYIENNKTEEIIVPVPVPVPVVANATISLSTEDGKSIIANLKDLDGKAIANATLNAKVNGIEQNLTTDANGIATIPVSANTTVEVSYTDSNMATVTSSMSLTVIETIVEINKTIVVPPIRNASQIVCSDMNTISVAQEDGRVGEYFNVKLVDANGKPLANKFIQIGFNGRVYDRTTDENGSTKLQINLAYKGTYTFAIAYLGDDNYNGSFVVSKIKVTQQTPSLKTSSKTYKTSAKTKALTATFKTVGGKPISGKTVKFTVNGKTYSGKTNAKGVATVNVSLNKKGTYSFTVKYAGDDIFKAVSASGKLTLK</sequence>
<dbReference type="SUPFAM" id="SSF51126">
    <property type="entry name" value="Pectin lyase-like"/>
    <property type="match status" value="7"/>
</dbReference>
<dbReference type="InterPro" id="IPR039448">
    <property type="entry name" value="Beta_helix"/>
</dbReference>
<dbReference type="Gene3D" id="2.60.40.10">
    <property type="entry name" value="Immunoglobulins"/>
    <property type="match status" value="2"/>
</dbReference>
<dbReference type="GeneID" id="8769704"/>
<feature type="domain" description="Right handed beta helix" evidence="1">
    <location>
        <begin position="1385"/>
        <end position="1545"/>
    </location>
</feature>
<dbReference type="EMBL" id="CP001719">
    <property type="protein sequence ID" value="ADC45938.1"/>
    <property type="molecule type" value="Genomic_DNA"/>
</dbReference>
<dbReference type="PANTHER" id="PTHR11319:SF35">
    <property type="entry name" value="OUTER MEMBRANE PROTEIN PMPC-RELATED"/>
    <property type="match status" value="1"/>
</dbReference>
<dbReference type="PATRIC" id="fig|634498.28.peg.91"/>
<keyword evidence="3" id="KW-1185">Reference proteome</keyword>
<dbReference type="HOGENOM" id="CLU_226407_0_0_2"/>